<dbReference type="EMBL" id="AP023091">
    <property type="protein sequence ID" value="BCE22225.1"/>
    <property type="molecule type" value="Genomic_DNA"/>
</dbReference>
<organism evidence="3">
    <name type="scientific">Bradyrhizobium diazoefficiens</name>
    <dbReference type="NCBI Taxonomy" id="1355477"/>
    <lineage>
        <taxon>Bacteria</taxon>
        <taxon>Pseudomonadati</taxon>
        <taxon>Pseudomonadota</taxon>
        <taxon>Alphaproteobacteria</taxon>
        <taxon>Hyphomicrobiales</taxon>
        <taxon>Nitrobacteraceae</taxon>
        <taxon>Bradyrhizobium</taxon>
    </lineage>
</organism>
<dbReference type="AlphaFoldDB" id="A0A809ZCK8"/>
<sequence length="117" mass="12810">MRFVLLCATLVAAVPACAQTINEFRENFMSTFGDECLRTQRAAPGNSGGSDDIIVKYCGCMSRHAPEFVTMDDIMEIARTGQRGRELQKRLNAAGEACAAWIRGEVVDGPIGPKDRR</sequence>
<evidence type="ECO:0000313" key="3">
    <source>
        <dbReference type="EMBL" id="BCE48490.1"/>
    </source>
</evidence>
<feature type="chain" id="PRO_5036220557" evidence="1">
    <location>
        <begin position="19"/>
        <end position="117"/>
    </location>
</feature>
<keyword evidence="1" id="KW-0732">Signal</keyword>
<feature type="signal peptide" evidence="1">
    <location>
        <begin position="1"/>
        <end position="18"/>
    </location>
</feature>
<evidence type="ECO:0000256" key="1">
    <source>
        <dbReference type="SAM" id="SignalP"/>
    </source>
</evidence>
<accession>A0A809ZCK8</accession>
<dbReference type="EMBL" id="AP023094">
    <property type="protein sequence ID" value="BCE48490.1"/>
    <property type="molecule type" value="Genomic_DNA"/>
</dbReference>
<name>A0A809ZCK8_9BRAD</name>
<evidence type="ECO:0000313" key="4">
    <source>
        <dbReference type="EMBL" id="BCE92006.1"/>
    </source>
</evidence>
<proteinExistence type="predicted"/>
<gene>
    <name evidence="4" type="ORF">XF10B_48040</name>
    <name evidence="2" type="ORF">XF1B_49060</name>
    <name evidence="3" type="ORF">XF4B_48390</name>
</gene>
<reference evidence="3" key="3">
    <citation type="submission" date="2020-05" db="EMBL/GenBank/DDBJ databases">
        <title>Complete genome sequence of Bradyrhizobium diazoefficiens XF4 isolated from soybean nodule.</title>
        <authorList>
            <person name="Noda R."/>
            <person name="Kakizaki K."/>
            <person name="Minamisawa K."/>
        </authorList>
    </citation>
    <scope>NUCLEOTIDE SEQUENCE</scope>
    <source>
        <strain evidence="3">XF4</strain>
    </source>
</reference>
<reference evidence="4" key="2">
    <citation type="submission" date="2020-05" db="EMBL/GenBank/DDBJ databases">
        <title>Complete genome sequence of Bradyrhizobium diazoefficiens XF10 isolated from soybean nodule.</title>
        <authorList>
            <person name="Noda R."/>
            <person name="Kakizaki K."/>
            <person name="Minamisawa K."/>
        </authorList>
    </citation>
    <scope>NUCLEOTIDE SEQUENCE</scope>
    <source>
        <strain evidence="4">XF10</strain>
    </source>
</reference>
<protein>
    <submittedName>
        <fullName evidence="3">Uncharacterized protein</fullName>
    </submittedName>
</protein>
<dbReference type="EMBL" id="AP023099">
    <property type="protein sequence ID" value="BCE92006.1"/>
    <property type="molecule type" value="Genomic_DNA"/>
</dbReference>
<evidence type="ECO:0000313" key="2">
    <source>
        <dbReference type="EMBL" id="BCE22225.1"/>
    </source>
</evidence>
<reference evidence="2" key="1">
    <citation type="submission" date="2020-05" db="EMBL/GenBank/DDBJ databases">
        <title>Complete genome sequence of Bradyrhizobium diazoefficiens XF1 isolated from soybean nodule.</title>
        <authorList>
            <person name="Noda R."/>
            <person name="Kakizaki K."/>
            <person name="Minamisawa K."/>
        </authorList>
    </citation>
    <scope>NUCLEOTIDE SEQUENCE</scope>
    <source>
        <strain evidence="2">XF1</strain>
    </source>
</reference>